<dbReference type="Proteomes" id="UP000265566">
    <property type="component" value="Chromosome 7"/>
</dbReference>
<reference evidence="1" key="2">
    <citation type="submission" date="2007-03" db="EMBL/GenBank/DDBJ databases">
        <authorList>
            <consortium name="The International Medicago Genome Annotation Group"/>
        </authorList>
    </citation>
    <scope>NUCLEOTIDE SEQUENCE</scope>
</reference>
<name>Q2HTK7_MEDTR</name>
<protein>
    <submittedName>
        <fullName evidence="1">Uncharacterized protein</fullName>
    </submittedName>
</protein>
<evidence type="ECO:0000313" key="2">
    <source>
        <dbReference type="EMBL" id="RHN46964.1"/>
    </source>
</evidence>
<proteinExistence type="predicted"/>
<organism evidence="1">
    <name type="scientific">Medicago truncatula</name>
    <name type="common">Barrel medic</name>
    <name type="synonym">Medicago tribuloides</name>
    <dbReference type="NCBI Taxonomy" id="3880"/>
    <lineage>
        <taxon>Eukaryota</taxon>
        <taxon>Viridiplantae</taxon>
        <taxon>Streptophyta</taxon>
        <taxon>Embryophyta</taxon>
        <taxon>Tracheophyta</taxon>
        <taxon>Spermatophyta</taxon>
        <taxon>Magnoliopsida</taxon>
        <taxon>eudicotyledons</taxon>
        <taxon>Gunneridae</taxon>
        <taxon>Pentapetalae</taxon>
        <taxon>rosids</taxon>
        <taxon>fabids</taxon>
        <taxon>Fabales</taxon>
        <taxon>Fabaceae</taxon>
        <taxon>Papilionoideae</taxon>
        <taxon>50 kb inversion clade</taxon>
        <taxon>NPAAA clade</taxon>
        <taxon>Hologalegina</taxon>
        <taxon>IRL clade</taxon>
        <taxon>Trifolieae</taxon>
        <taxon>Medicago</taxon>
    </lineage>
</organism>
<dbReference type="EMBL" id="PSQE01000007">
    <property type="protein sequence ID" value="RHN46964.1"/>
    <property type="molecule type" value="Genomic_DNA"/>
</dbReference>
<dbReference type="EMBL" id="AC150440">
    <property type="protein sequence ID" value="ABD32819.1"/>
    <property type="molecule type" value="Genomic_DNA"/>
</dbReference>
<reference evidence="1" key="1">
    <citation type="submission" date="2004-11" db="EMBL/GenBank/DDBJ databases">
        <authorList>
            <person name="Town C.D."/>
        </authorList>
    </citation>
    <scope>NUCLEOTIDE SEQUENCE</scope>
</reference>
<gene>
    <name evidence="1" type="ORF">MtrDRAFT_AC150440g4v2</name>
    <name evidence="2" type="ORF">MtrunA17_Chr7g0247851</name>
</gene>
<sequence>MVHNYYLNDKSQMISPIIFNALEKRFQRLLHSIARNLSFMMRKYDDDHNDGIMKYQCIIFTCSAESGSIFFLGTKSGSILISSIN</sequence>
<evidence type="ECO:0000313" key="1">
    <source>
        <dbReference type="EMBL" id="ABD32819.1"/>
    </source>
</evidence>
<accession>Q2HTK7</accession>
<dbReference type="Gramene" id="rna41508">
    <property type="protein sequence ID" value="RHN46964.1"/>
    <property type="gene ID" value="gene41508"/>
</dbReference>
<dbReference type="AlphaFoldDB" id="Q2HTK7"/>
<reference evidence="2" key="3">
    <citation type="journal article" date="2018" name="Nat. Plants">
        <title>Whole-genome landscape of Medicago truncatula symbiotic genes.</title>
        <authorList>
            <person name="Pecrix Y."/>
            <person name="Gamas P."/>
            <person name="Carrere S."/>
        </authorList>
    </citation>
    <scope>NUCLEOTIDE SEQUENCE</scope>
    <source>
        <tissue evidence="2">Leaves</tissue>
    </source>
</reference>